<dbReference type="InterPro" id="IPR036690">
    <property type="entry name" value="Fdx_antiC-bd_sf"/>
</dbReference>
<evidence type="ECO:0000256" key="13">
    <source>
        <dbReference type="ARBA" id="ARBA00023146"/>
    </source>
</evidence>
<dbReference type="SMART" id="SM00873">
    <property type="entry name" value="B3_4"/>
    <property type="match status" value="1"/>
</dbReference>
<dbReference type="GO" id="GO:0009328">
    <property type="term" value="C:phenylalanine-tRNA ligase complex"/>
    <property type="evidence" value="ECO:0007669"/>
    <property type="project" value="TreeGrafter"/>
</dbReference>
<dbReference type="HAMAP" id="MF_00283">
    <property type="entry name" value="Phe_tRNA_synth_beta1"/>
    <property type="match status" value="1"/>
</dbReference>
<dbReference type="Pfam" id="PF03484">
    <property type="entry name" value="B5"/>
    <property type="match status" value="1"/>
</dbReference>
<dbReference type="Pfam" id="PF03147">
    <property type="entry name" value="FDX-ACB"/>
    <property type="match status" value="1"/>
</dbReference>
<comment type="subcellular location">
    <subcellularLocation>
        <location evidence="1 15">Cytoplasm</location>
    </subcellularLocation>
</comment>
<dbReference type="Gene3D" id="3.30.930.10">
    <property type="entry name" value="Bira Bifunctional Protein, Domain 2"/>
    <property type="match status" value="1"/>
</dbReference>
<reference evidence="20" key="2">
    <citation type="submission" date="2023-01" db="EMBL/GenBank/DDBJ databases">
        <title>Draft genome sequence of Portibacter lacus strain NBRC 108769.</title>
        <authorList>
            <person name="Sun Q."/>
            <person name="Mori K."/>
        </authorList>
    </citation>
    <scope>NUCLEOTIDE SEQUENCE</scope>
    <source>
        <strain evidence="20">NBRC 108769</strain>
    </source>
</reference>
<dbReference type="InterPro" id="IPR004532">
    <property type="entry name" value="Phe-tRNA-ligase_IIc_bsu_bact"/>
</dbReference>
<feature type="domain" description="TRNA-binding" evidence="17">
    <location>
        <begin position="42"/>
        <end position="155"/>
    </location>
</feature>
<dbReference type="InterPro" id="IPR033714">
    <property type="entry name" value="tRNA_bind_bactPheRS"/>
</dbReference>
<comment type="cofactor">
    <cofactor evidence="15">
        <name>Mg(2+)</name>
        <dbReference type="ChEBI" id="CHEBI:18420"/>
    </cofactor>
    <text evidence="15">Binds 2 magnesium ions per tetramer.</text>
</comment>
<reference evidence="20" key="1">
    <citation type="journal article" date="2014" name="Int. J. Syst. Evol. Microbiol.">
        <title>Complete genome sequence of Corynebacterium casei LMG S-19264T (=DSM 44701T), isolated from a smear-ripened cheese.</title>
        <authorList>
            <consortium name="US DOE Joint Genome Institute (JGI-PGF)"/>
            <person name="Walter F."/>
            <person name="Albersmeier A."/>
            <person name="Kalinowski J."/>
            <person name="Ruckert C."/>
        </authorList>
    </citation>
    <scope>NUCLEOTIDE SEQUENCE</scope>
    <source>
        <strain evidence="20">NBRC 108769</strain>
    </source>
</reference>
<evidence type="ECO:0000313" key="20">
    <source>
        <dbReference type="EMBL" id="GLR18558.1"/>
    </source>
</evidence>
<dbReference type="SUPFAM" id="SSF46955">
    <property type="entry name" value="Putative DNA-binding domain"/>
    <property type="match status" value="1"/>
</dbReference>
<dbReference type="SMART" id="SM00896">
    <property type="entry name" value="FDX-ACB"/>
    <property type="match status" value="1"/>
</dbReference>
<dbReference type="SUPFAM" id="SSF54991">
    <property type="entry name" value="Anticodon-binding domain of PheRS"/>
    <property type="match status" value="1"/>
</dbReference>
<dbReference type="InterPro" id="IPR045864">
    <property type="entry name" value="aa-tRNA-synth_II/BPL/LPL"/>
</dbReference>
<keyword evidence="6 15" id="KW-0436">Ligase</keyword>
<dbReference type="GO" id="GO:0006432">
    <property type="term" value="P:phenylalanyl-tRNA aminoacylation"/>
    <property type="evidence" value="ECO:0007669"/>
    <property type="project" value="UniProtKB-UniRule"/>
</dbReference>
<evidence type="ECO:0000256" key="2">
    <source>
        <dbReference type="ARBA" id="ARBA00008653"/>
    </source>
</evidence>
<evidence type="ECO:0000256" key="4">
    <source>
        <dbReference type="ARBA" id="ARBA00022490"/>
    </source>
</evidence>
<dbReference type="InterPro" id="IPR041616">
    <property type="entry name" value="PheRS_beta_core"/>
</dbReference>
<evidence type="ECO:0000256" key="6">
    <source>
        <dbReference type="ARBA" id="ARBA00022598"/>
    </source>
</evidence>
<dbReference type="NCBIfam" id="NF045760">
    <property type="entry name" value="YtpR"/>
    <property type="match status" value="1"/>
</dbReference>
<dbReference type="EMBL" id="BSOH01000021">
    <property type="protein sequence ID" value="GLR18558.1"/>
    <property type="molecule type" value="Genomic_DNA"/>
</dbReference>
<keyword evidence="8 15" id="KW-0547">Nucleotide-binding</keyword>
<name>A0AA37SUQ1_9BACT</name>
<evidence type="ECO:0000256" key="7">
    <source>
        <dbReference type="ARBA" id="ARBA00022723"/>
    </source>
</evidence>
<evidence type="ECO:0000259" key="19">
    <source>
        <dbReference type="PROSITE" id="PS51483"/>
    </source>
</evidence>
<evidence type="ECO:0000259" key="17">
    <source>
        <dbReference type="PROSITE" id="PS50886"/>
    </source>
</evidence>
<evidence type="ECO:0000256" key="5">
    <source>
        <dbReference type="ARBA" id="ARBA00022555"/>
    </source>
</evidence>
<feature type="binding site" evidence="15">
    <location>
        <position position="476"/>
    </location>
    <ligand>
        <name>Mg(2+)</name>
        <dbReference type="ChEBI" id="CHEBI:18420"/>
        <note>shared with alpha subunit</note>
    </ligand>
</feature>
<evidence type="ECO:0000259" key="18">
    <source>
        <dbReference type="PROSITE" id="PS51447"/>
    </source>
</evidence>
<feature type="binding site" evidence="15">
    <location>
        <position position="470"/>
    </location>
    <ligand>
        <name>Mg(2+)</name>
        <dbReference type="ChEBI" id="CHEBI:18420"/>
        <note>shared with alpha subunit</note>
    </ligand>
</feature>
<keyword evidence="11 16" id="KW-0694">RNA-binding</keyword>
<evidence type="ECO:0000256" key="3">
    <source>
        <dbReference type="ARBA" id="ARBA00011209"/>
    </source>
</evidence>
<proteinExistence type="inferred from homology"/>
<evidence type="ECO:0000256" key="8">
    <source>
        <dbReference type="ARBA" id="ARBA00022741"/>
    </source>
</evidence>
<keyword evidence="10 15" id="KW-0460">Magnesium</keyword>
<feature type="domain" description="B5" evidence="19">
    <location>
        <begin position="416"/>
        <end position="492"/>
    </location>
</feature>
<evidence type="ECO:0000256" key="14">
    <source>
        <dbReference type="ARBA" id="ARBA00049255"/>
    </source>
</evidence>
<dbReference type="AlphaFoldDB" id="A0AA37SUQ1"/>
<keyword evidence="13 15" id="KW-0030">Aminoacyl-tRNA synthetase</keyword>
<dbReference type="PROSITE" id="PS50886">
    <property type="entry name" value="TRBD"/>
    <property type="match status" value="1"/>
</dbReference>
<dbReference type="InterPro" id="IPR012340">
    <property type="entry name" value="NA-bd_OB-fold"/>
</dbReference>
<comment type="similarity">
    <text evidence="2 15">Belongs to the phenylalanyl-tRNA synthetase beta subunit family. Type 1 subfamily.</text>
</comment>
<evidence type="ECO:0000256" key="15">
    <source>
        <dbReference type="HAMAP-Rule" id="MF_00283"/>
    </source>
</evidence>
<dbReference type="Gene3D" id="3.30.70.380">
    <property type="entry name" value="Ferrodoxin-fold anticodon-binding domain"/>
    <property type="match status" value="1"/>
</dbReference>
<dbReference type="Pfam" id="PF01588">
    <property type="entry name" value="tRNA_bind"/>
    <property type="match status" value="1"/>
</dbReference>
<feature type="binding site" evidence="15">
    <location>
        <position position="480"/>
    </location>
    <ligand>
        <name>Mg(2+)</name>
        <dbReference type="ChEBI" id="CHEBI:18420"/>
        <note>shared with alpha subunit</note>
    </ligand>
</feature>
<dbReference type="Gene3D" id="2.40.50.140">
    <property type="entry name" value="Nucleic acid-binding proteins"/>
    <property type="match status" value="1"/>
</dbReference>
<dbReference type="InterPro" id="IPR045060">
    <property type="entry name" value="Phe-tRNA-ligase_IIc_bsu"/>
</dbReference>
<comment type="subunit">
    <text evidence="3 15">Tetramer of two alpha and two beta subunits.</text>
</comment>
<keyword evidence="9 15" id="KW-0067">ATP-binding</keyword>
<dbReference type="SUPFAM" id="SSF55681">
    <property type="entry name" value="Class II aaRS and biotin synthetases"/>
    <property type="match status" value="1"/>
</dbReference>
<dbReference type="InterPro" id="IPR005147">
    <property type="entry name" value="tRNA_synthase_B5-dom"/>
</dbReference>
<dbReference type="CDD" id="cd02796">
    <property type="entry name" value="tRNA_bind_bactPheRS"/>
    <property type="match status" value="1"/>
</dbReference>
<dbReference type="PANTHER" id="PTHR10947:SF0">
    <property type="entry name" value="PHENYLALANINE--TRNA LIGASE BETA SUBUNIT"/>
    <property type="match status" value="1"/>
</dbReference>
<dbReference type="InterPro" id="IPR005121">
    <property type="entry name" value="Fdx_antiC-bd"/>
</dbReference>
<evidence type="ECO:0000256" key="11">
    <source>
        <dbReference type="ARBA" id="ARBA00022884"/>
    </source>
</evidence>
<dbReference type="InterPro" id="IPR009061">
    <property type="entry name" value="DNA-bd_dom_put_sf"/>
</dbReference>
<dbReference type="PROSITE" id="PS51483">
    <property type="entry name" value="B5"/>
    <property type="match status" value="1"/>
</dbReference>
<accession>A0AA37SUQ1</accession>
<evidence type="ECO:0000256" key="16">
    <source>
        <dbReference type="PROSITE-ProRule" id="PRU00209"/>
    </source>
</evidence>
<evidence type="ECO:0000256" key="12">
    <source>
        <dbReference type="ARBA" id="ARBA00022917"/>
    </source>
</evidence>
<keyword evidence="4 15" id="KW-0963">Cytoplasm</keyword>
<evidence type="ECO:0000256" key="9">
    <source>
        <dbReference type="ARBA" id="ARBA00022840"/>
    </source>
</evidence>
<dbReference type="Gene3D" id="3.30.56.10">
    <property type="match status" value="2"/>
</dbReference>
<comment type="catalytic activity">
    <reaction evidence="14 15">
        <text>tRNA(Phe) + L-phenylalanine + ATP = L-phenylalanyl-tRNA(Phe) + AMP + diphosphate + H(+)</text>
        <dbReference type="Rhea" id="RHEA:19413"/>
        <dbReference type="Rhea" id="RHEA-COMP:9668"/>
        <dbReference type="Rhea" id="RHEA-COMP:9699"/>
        <dbReference type="ChEBI" id="CHEBI:15378"/>
        <dbReference type="ChEBI" id="CHEBI:30616"/>
        <dbReference type="ChEBI" id="CHEBI:33019"/>
        <dbReference type="ChEBI" id="CHEBI:58095"/>
        <dbReference type="ChEBI" id="CHEBI:78442"/>
        <dbReference type="ChEBI" id="CHEBI:78531"/>
        <dbReference type="ChEBI" id="CHEBI:456215"/>
        <dbReference type="EC" id="6.1.1.20"/>
    </reaction>
</comment>
<dbReference type="Pfam" id="PF03483">
    <property type="entry name" value="B3_4"/>
    <property type="match status" value="1"/>
</dbReference>
<dbReference type="FunFam" id="2.40.50.140:FF:000045">
    <property type="entry name" value="Phenylalanine--tRNA ligase beta subunit"/>
    <property type="match status" value="1"/>
</dbReference>
<dbReference type="SUPFAM" id="SSF56037">
    <property type="entry name" value="PheT/TilS domain"/>
    <property type="match status" value="1"/>
</dbReference>
<protein>
    <recommendedName>
        <fullName evidence="15">Phenylalanine--tRNA ligase beta subunit</fullName>
        <ecNumber evidence="15">6.1.1.20</ecNumber>
    </recommendedName>
    <alternativeName>
        <fullName evidence="15">Phenylalanyl-tRNA synthetase beta subunit</fullName>
        <shortName evidence="15">PheRS</shortName>
    </alternativeName>
</protein>
<dbReference type="GO" id="GO:0000049">
    <property type="term" value="F:tRNA binding"/>
    <property type="evidence" value="ECO:0007669"/>
    <property type="project" value="UniProtKB-UniRule"/>
</dbReference>
<dbReference type="Pfam" id="PF17759">
    <property type="entry name" value="tRNA_synthFbeta"/>
    <property type="match status" value="1"/>
</dbReference>
<dbReference type="NCBIfam" id="TIGR00472">
    <property type="entry name" value="pheT_bact"/>
    <property type="match status" value="1"/>
</dbReference>
<dbReference type="PANTHER" id="PTHR10947">
    <property type="entry name" value="PHENYLALANYL-TRNA SYNTHETASE BETA CHAIN AND LEUCINE-RICH REPEAT-CONTAINING PROTEIN 47"/>
    <property type="match status" value="1"/>
</dbReference>
<keyword evidence="7 15" id="KW-0479">Metal-binding</keyword>
<feature type="domain" description="FDX-ACB" evidence="18">
    <location>
        <begin position="716"/>
        <end position="810"/>
    </location>
</feature>
<comment type="caution">
    <text evidence="20">The sequence shown here is derived from an EMBL/GenBank/DDBJ whole genome shotgun (WGS) entry which is preliminary data.</text>
</comment>
<dbReference type="GO" id="GO:0000287">
    <property type="term" value="F:magnesium ion binding"/>
    <property type="evidence" value="ECO:0007669"/>
    <property type="project" value="UniProtKB-UniRule"/>
</dbReference>
<dbReference type="GO" id="GO:0004826">
    <property type="term" value="F:phenylalanine-tRNA ligase activity"/>
    <property type="evidence" value="ECO:0007669"/>
    <property type="project" value="UniProtKB-UniRule"/>
</dbReference>
<dbReference type="InterPro" id="IPR002547">
    <property type="entry name" value="tRNA-bd_dom"/>
</dbReference>
<dbReference type="InterPro" id="IPR020825">
    <property type="entry name" value="Phe-tRNA_synthase-like_B3/B4"/>
</dbReference>
<organism evidence="20 21">
    <name type="scientific">Portibacter lacus</name>
    <dbReference type="NCBI Taxonomy" id="1099794"/>
    <lineage>
        <taxon>Bacteria</taxon>
        <taxon>Pseudomonadati</taxon>
        <taxon>Bacteroidota</taxon>
        <taxon>Saprospiria</taxon>
        <taxon>Saprospirales</taxon>
        <taxon>Haliscomenobacteraceae</taxon>
        <taxon>Portibacter</taxon>
    </lineage>
</organism>
<dbReference type="EC" id="6.1.1.20" evidence="15"/>
<sequence length="811" mass="90160">MKISLNWLKQYIILEQSPEEISEILTAIGLEVEGMEEIETIKGGLEGIKVGHVIECGKHPNADKLSLTKVDIGEAEAIQIVCGAPNVAKNQKVLVATVGTTLYAPDGEAWKIKAGKIRGEVSNGMICAEDEVGLGESHDGIMVLPEDTKVGQWAKELFEINNDIVYEIGLTPNRSDATSHIGVAEDLAAYLKVNTDHDGKITYPDFSAFKEGSGDGGIKVSLIDENGAPRYSGVKIENIVIKESPDWLKNNLKAIGINPKNNVVDITNFVLHEMGQPLHAFDAEKIAGNHIKVQTLAEGATFVDLDGKERTLHPEDVMICDGNDQGMCIGGVFGGLDSGVSDTTKSIFLESAYFNPKSIRKTSTRHLLRTDAAVTFEKGSNPNSTVTALKRAAQLMVEYADAKIASEIIDLYPQKIEPKEIPVKYSNINRLIGDDISRENVNNILEALHIDIISENDDSIIVKIPTNKADVLREADVIEEVLRIYGFNKVSIPEKVVSNISYKPKPNKPALRNKAADLLCGFGFNEMMAVSLNQAKYYEASEQDKLVYINNTSNIHLNVMRADMVHSALEAVEYNVNRQVNDLKLFEFGRVYWKEGEEIKEKEQLSITLSGSLYKESWMYSAKIENQGFYYVKSAVNQLLESLGVNSFQVSEIENEHYLYGIKYHRGPKVIAEIGVLHPKLSGKMGVKQEVVFGELDWNEVVKAGAKNKIQSSVISKYPKVRRDLALVVGDHVKFSDVESIAKKTDKRILKEVNLFDVYKNDEQLGEGKKSYAVSFEFQELDKTLKDKEVDKVMKSMMDKFEKNLGAFIRK</sequence>
<dbReference type="SUPFAM" id="SSF50249">
    <property type="entry name" value="Nucleic acid-binding proteins"/>
    <property type="match status" value="1"/>
</dbReference>
<evidence type="ECO:0000313" key="21">
    <source>
        <dbReference type="Proteomes" id="UP001156666"/>
    </source>
</evidence>
<keyword evidence="21" id="KW-1185">Reference proteome</keyword>
<keyword evidence="5 16" id="KW-0820">tRNA-binding</keyword>
<feature type="binding site" evidence="15">
    <location>
        <position position="479"/>
    </location>
    <ligand>
        <name>Mg(2+)</name>
        <dbReference type="ChEBI" id="CHEBI:18420"/>
        <note>shared with alpha subunit</note>
    </ligand>
</feature>
<evidence type="ECO:0000256" key="10">
    <source>
        <dbReference type="ARBA" id="ARBA00022842"/>
    </source>
</evidence>
<dbReference type="Gene3D" id="3.50.40.10">
    <property type="entry name" value="Phenylalanyl-trna Synthetase, Chain B, domain 3"/>
    <property type="match status" value="1"/>
</dbReference>
<gene>
    <name evidence="15 20" type="primary">pheT</name>
    <name evidence="20" type="ORF">GCM10007940_31740</name>
</gene>
<dbReference type="SMART" id="SM00874">
    <property type="entry name" value="B5"/>
    <property type="match status" value="1"/>
</dbReference>
<dbReference type="PROSITE" id="PS51447">
    <property type="entry name" value="FDX_ACB"/>
    <property type="match status" value="1"/>
</dbReference>
<dbReference type="Proteomes" id="UP001156666">
    <property type="component" value="Unassembled WGS sequence"/>
</dbReference>
<dbReference type="GO" id="GO:0005524">
    <property type="term" value="F:ATP binding"/>
    <property type="evidence" value="ECO:0007669"/>
    <property type="project" value="UniProtKB-UniRule"/>
</dbReference>
<dbReference type="InterPro" id="IPR005146">
    <property type="entry name" value="B3/B4_tRNA-bd"/>
</dbReference>
<dbReference type="FunFam" id="3.30.70.380:FF:000001">
    <property type="entry name" value="Phenylalanine--tRNA ligase beta subunit"/>
    <property type="match status" value="1"/>
</dbReference>
<dbReference type="RefSeq" id="WP_235294319.1">
    <property type="nucleotide sequence ID" value="NZ_BSOH01000021.1"/>
</dbReference>
<keyword evidence="12 15" id="KW-0648">Protein biosynthesis</keyword>
<evidence type="ECO:0000256" key="1">
    <source>
        <dbReference type="ARBA" id="ARBA00004496"/>
    </source>
</evidence>